<proteinExistence type="predicted"/>
<protein>
    <submittedName>
        <fullName evidence="1">Uncharacterized protein</fullName>
    </submittedName>
</protein>
<name>A0A0C1QUX1_9CLOT</name>
<dbReference type="InterPro" id="IPR049253">
    <property type="entry name" value="DUF6886"/>
</dbReference>
<dbReference type="AlphaFoldDB" id="A0A0C1QUX1"/>
<gene>
    <name evidence="1" type="ORF">U732_355</name>
</gene>
<sequence length="140" mass="16949">MKKCLPNFLTQRDYPRVAYYSSDKTNKEDLKYFSSKTSNHVIVIGNKWFKIMKNTTLYLYEFNFNNFYIQDEIAGYYVSENMEILFNKIIIEDLFLELFLELLKRNIEVRIVDNLWNLCDEIKETTLNWSMCRMAYAPKE</sequence>
<comment type="caution">
    <text evidence="1">The sequence shown here is derived from an EMBL/GenBank/DDBJ whole genome shotgun (WGS) entry which is preliminary data.</text>
</comment>
<keyword evidence="2" id="KW-1185">Reference proteome</keyword>
<reference evidence="1 2" key="1">
    <citation type="journal article" date="2015" name="Infect. Genet. Evol.">
        <title>Genomic sequences of six botulinum neurotoxin-producing strains representing three clostridial species illustrate the mobility and diversity of botulinum neurotoxin genes.</title>
        <authorList>
            <person name="Smith T.J."/>
            <person name="Hill K.K."/>
            <person name="Xie G."/>
            <person name="Foley B.T."/>
            <person name="Williamson C.H."/>
            <person name="Foster J.T."/>
            <person name="Johnson S.L."/>
            <person name="Chertkov O."/>
            <person name="Teshima H."/>
            <person name="Gibbons H.S."/>
            <person name="Johnsky L.A."/>
            <person name="Karavis M.A."/>
            <person name="Smith L.A."/>
        </authorList>
    </citation>
    <scope>NUCLEOTIDE SEQUENCE [LARGE SCALE GENOMIC DNA]</scope>
    <source>
        <strain evidence="1 2">CDC 2741</strain>
    </source>
</reference>
<organism evidence="1 2">
    <name type="scientific">Clostridium argentinense CDC 2741</name>
    <dbReference type="NCBI Taxonomy" id="1418104"/>
    <lineage>
        <taxon>Bacteria</taxon>
        <taxon>Bacillati</taxon>
        <taxon>Bacillota</taxon>
        <taxon>Clostridia</taxon>
        <taxon>Eubacteriales</taxon>
        <taxon>Clostridiaceae</taxon>
        <taxon>Clostridium</taxon>
    </lineage>
</organism>
<dbReference type="EMBL" id="AYSO01000020">
    <property type="protein sequence ID" value="KIE44837.1"/>
    <property type="molecule type" value="Genomic_DNA"/>
</dbReference>
<dbReference type="RefSeq" id="WP_236887428.1">
    <property type="nucleotide sequence ID" value="NZ_AYSO01000020.1"/>
</dbReference>
<dbReference type="Pfam" id="PF21820">
    <property type="entry name" value="DUF6886"/>
    <property type="match status" value="1"/>
</dbReference>
<dbReference type="Proteomes" id="UP000031366">
    <property type="component" value="Unassembled WGS sequence"/>
</dbReference>
<evidence type="ECO:0000313" key="1">
    <source>
        <dbReference type="EMBL" id="KIE44837.1"/>
    </source>
</evidence>
<accession>A0A0C1QUX1</accession>
<evidence type="ECO:0000313" key="2">
    <source>
        <dbReference type="Proteomes" id="UP000031366"/>
    </source>
</evidence>